<protein>
    <submittedName>
        <fullName evidence="1">Uncharacterized protein</fullName>
    </submittedName>
</protein>
<evidence type="ECO:0000313" key="1">
    <source>
        <dbReference type="EMBL" id="CAD2166535.1"/>
    </source>
</evidence>
<dbReference type="Proteomes" id="UP000580250">
    <property type="component" value="Unassembled WGS sequence"/>
</dbReference>
<sequence>MFYSLPTETKLDIFKCLNHKELCSVKQTNLYFRHFINKFEGELAREEFSGIYIGHVNRLKEAPYKLIIPEAENFNFTLNEQFEEKWKKGLKTPISLFLPKKDSIKNAICLEKGKKFSLYGIDKSHILQLPTIIKNKNQMKDVYYYLNKLFNCSFTFGNFNEFIFNPELLQLLFGDTKQLYIRISYFLITDNNVESLFQFILNNLVGETLAIEFYLDKDILEKYRDTLFKILMIRGNNFKKVHLKFYNNQVIFNFVINVTTIYEHIVKCIATSRDCSKMPFINLNSNNLTSLELSKRAENVEIKQFSGSKYQIASIHNPEVRFSFRIKEWNGRTFHVKIRK</sequence>
<gene>
    <name evidence="1" type="ORF">MENT_LOCUS17902</name>
</gene>
<dbReference type="CDD" id="cd09917">
    <property type="entry name" value="F-box_SF"/>
    <property type="match status" value="1"/>
</dbReference>
<reference evidence="1 2" key="1">
    <citation type="submission" date="2020-08" db="EMBL/GenBank/DDBJ databases">
        <authorList>
            <person name="Koutsovoulos G."/>
            <person name="Danchin GJ E."/>
        </authorList>
    </citation>
    <scope>NUCLEOTIDE SEQUENCE [LARGE SCALE GENOMIC DNA]</scope>
</reference>
<dbReference type="InterPro" id="IPR036047">
    <property type="entry name" value="F-box-like_dom_sf"/>
</dbReference>
<comment type="caution">
    <text evidence="1">The sequence shown here is derived from an EMBL/GenBank/DDBJ whole genome shotgun (WGS) entry which is preliminary data.</text>
</comment>
<proteinExistence type="predicted"/>
<dbReference type="EMBL" id="CAJEWN010000118">
    <property type="protein sequence ID" value="CAD2166535.1"/>
    <property type="molecule type" value="Genomic_DNA"/>
</dbReference>
<organism evidence="1 2">
    <name type="scientific">Meloidogyne enterolobii</name>
    <name type="common">Root-knot nematode worm</name>
    <name type="synonym">Meloidogyne mayaguensis</name>
    <dbReference type="NCBI Taxonomy" id="390850"/>
    <lineage>
        <taxon>Eukaryota</taxon>
        <taxon>Metazoa</taxon>
        <taxon>Ecdysozoa</taxon>
        <taxon>Nematoda</taxon>
        <taxon>Chromadorea</taxon>
        <taxon>Rhabditida</taxon>
        <taxon>Tylenchina</taxon>
        <taxon>Tylenchomorpha</taxon>
        <taxon>Tylenchoidea</taxon>
        <taxon>Meloidogynidae</taxon>
        <taxon>Meloidogyninae</taxon>
        <taxon>Meloidogyne</taxon>
    </lineage>
</organism>
<dbReference type="AlphaFoldDB" id="A0A6V7UXM2"/>
<name>A0A6V7UXM2_MELEN</name>
<accession>A0A6V7UXM2</accession>
<evidence type="ECO:0000313" key="2">
    <source>
        <dbReference type="Proteomes" id="UP000580250"/>
    </source>
</evidence>
<dbReference type="SUPFAM" id="SSF81383">
    <property type="entry name" value="F-box domain"/>
    <property type="match status" value="1"/>
</dbReference>